<dbReference type="RefSeq" id="WP_133349234.1">
    <property type="nucleotide sequence ID" value="NZ_SMZQ01000005.1"/>
</dbReference>
<name>A0A4R5XZI9_9MICC</name>
<sequence>MANQTEKAQLSISEGVLLAHALVARVADSLGVRAFFIKGPASVLQGLRRPKTSADVDVFVEPTGLEVLLQGLRIRGWRERPEDPDACTFPKHSITLYHPEWPCCIDVHFRFPGMEAGPAECFEAMWAHAAEFDLAGQTVRVPSLNLAILLLALHALRSPHLPACRLELAYLAQLVRRQAQAPGLLEIAAATGSLAAVRPFLEGLLEDPQAVAWPPPSVEWRNRLLAREPGSARLLAIVQAPWRDKPRLLWRATFPQPQVFLGGNIYADMSWRGQVMQHKARWTRFLRAVPQIARDFAFGG</sequence>
<dbReference type="InterPro" id="IPR039498">
    <property type="entry name" value="NTP_transf_5"/>
</dbReference>
<protein>
    <recommendedName>
        <fullName evidence="3">Nucleotidyltransferase family protein</fullName>
    </recommendedName>
</protein>
<dbReference type="Proteomes" id="UP000294621">
    <property type="component" value="Unassembled WGS sequence"/>
</dbReference>
<dbReference type="OrthoDB" id="3782133at2"/>
<dbReference type="EMBL" id="SMZQ01000005">
    <property type="protein sequence ID" value="TDL37393.1"/>
    <property type="molecule type" value="Genomic_DNA"/>
</dbReference>
<organism evidence="1 2">
    <name type="scientific">Arthrobacter nitrophenolicus</name>
    <dbReference type="NCBI Taxonomy" id="683150"/>
    <lineage>
        <taxon>Bacteria</taxon>
        <taxon>Bacillati</taxon>
        <taxon>Actinomycetota</taxon>
        <taxon>Actinomycetes</taxon>
        <taxon>Micrococcales</taxon>
        <taxon>Micrococcaceae</taxon>
        <taxon>Arthrobacter</taxon>
    </lineage>
</organism>
<evidence type="ECO:0000313" key="1">
    <source>
        <dbReference type="EMBL" id="TDL37393.1"/>
    </source>
</evidence>
<evidence type="ECO:0008006" key="3">
    <source>
        <dbReference type="Google" id="ProtNLM"/>
    </source>
</evidence>
<reference evidence="1 2" key="1">
    <citation type="submission" date="2019-03" db="EMBL/GenBank/DDBJ databases">
        <title>Genome Sequencing and Assembly of Various Microbes Isolated from Partially Reclaimed Soil and Acid Mine Drainage (AMD) Site.</title>
        <authorList>
            <person name="Steinbock B."/>
            <person name="Bechtold R."/>
            <person name="Sevigny J.L."/>
            <person name="Thomas D."/>
            <person name="Cuthill L.R."/>
            <person name="Aveiro Johannsen E.J."/>
            <person name="Thomas K."/>
            <person name="Ghosh A."/>
        </authorList>
    </citation>
    <scope>NUCLEOTIDE SEQUENCE [LARGE SCALE GENOMIC DNA]</scope>
    <source>
        <strain evidence="1 2">S-A1</strain>
    </source>
</reference>
<dbReference type="Pfam" id="PF14907">
    <property type="entry name" value="NTP_transf_5"/>
    <property type="match status" value="1"/>
</dbReference>
<evidence type="ECO:0000313" key="2">
    <source>
        <dbReference type="Proteomes" id="UP000294621"/>
    </source>
</evidence>
<proteinExistence type="predicted"/>
<gene>
    <name evidence="1" type="ORF">E2R57_11725</name>
</gene>
<dbReference type="STRING" id="683150.G205_01968"/>
<accession>A0A4R5XZI9</accession>
<comment type="caution">
    <text evidence="1">The sequence shown here is derived from an EMBL/GenBank/DDBJ whole genome shotgun (WGS) entry which is preliminary data.</text>
</comment>
<dbReference type="AlphaFoldDB" id="A0A4R5XZI9"/>